<dbReference type="SUPFAM" id="SSF52540">
    <property type="entry name" value="P-loop containing nucleoside triphosphate hydrolases"/>
    <property type="match status" value="1"/>
</dbReference>
<accession>A0A1J0ESI3</accession>
<sequence length="1293" mass="141499">MHTLFHVDTADIKALNDEQARALIARLCRAEIRKHGGSESAVTWGGDQRAKDGGVDVRVEINPPLGISGYLPNDHTAFQVKAEVFPPSKIPGEMAPKGVLRQAIRDLATTKGSYVIAATRDDTSESALDLRLNAMRDCLSANGLGSSPHVAFYDARKIADWVEQHPAIVAWVKHQLGKPLVGWRPYSGWAYQESTVDSEYLLDDRVKVFTPDAEKGINVSATIDRLRIDLSKGASVRIVGLSGVGKTRLVQALFDPRVQANQAALSADDVLYTDLSDGPSPQPSAMLEALIEDGSQCVLVVDNCGADTHQKLTELLKTSGNKIGLVTVEYDVRDDLPDATRCYRLEGSSDDVIRQLLQRRYPVLSISDVDTITAFSDGNARVAFALAATVTTTGELARLRDSELFKRLFHQKNVENEDLLRCAEAASILYSFEGEDDGPGSELNKIAAVADVSLITLQRKVVDLQRRGLVQARSKWRAVLPHAIANRLAAQALEVIPKSQIVNIFVDTASDRVVRSFSRRLGYLHESAKAAELIRDWLSPSGRFGDLTALNDIGHEIFHNIAPVSPRVALAAIGRAANIPSFLSDENSKRAQYAHTLKAIAFEEEDFDIAADILVRFALENPQGNRGQESIVEILKSLFFCVLSGTNAPPKQRAAFVRKLLESGDAEREQLGLLALDAALEAGHFTSVSRLDFGARKRSDGWAPVSRSDVEAWFMPFIRMALDIGKQKSDLAESCRSILGRRLRGLWVGTNLRPEVCAAVIELASVVSWPQGWFGVKSILRFDLGKCDESIQNELRELENFLKPKAIPDMIRARLLESNQFDLYLDDDDADQRAETAGERIRRSNQAVEELGEAAATIEGLLLELLPQLISTKAGASAFHLGVGVGKQIADPSWILDAAKEHIATATPGTVGVLFLRGLLNGWHQASPASAENFLDSAVSDAIWVKWIMDLHCSIPMNQAAYARIHQSIKAGSTPAWQYSYLGMGRQTDSFSVAEIGELLSAIALLPDGGVVFLDVLSMVVHCAADHDDAYKESLAATCLNLLGAAEWGKALGDRANSGYRLESILEFSLKRLASSEAALEVLNGLVAFARTTECSYFDRDAIKDAISPFLRHMPRRALDAIYVPGEEAHFGQMSPVIGHPHSNRKETALSVVPVDVLIDWCNTSPSDRYVFAAQSCKLFDTRNRASEEHANIDSVDDSELVISEAGLAVLANAPDKKAVVECYLMRFTPSGWSGSLAEILKKRIPLLDALNLGNAEELKPVLATARASLERRIAAEELREDEEERERTGSFE</sequence>
<organism evidence="1 2">
    <name type="scientific">Pseudomonas frederiksbergensis</name>
    <dbReference type="NCBI Taxonomy" id="104087"/>
    <lineage>
        <taxon>Bacteria</taxon>
        <taxon>Pseudomonadati</taxon>
        <taxon>Pseudomonadota</taxon>
        <taxon>Gammaproteobacteria</taxon>
        <taxon>Pseudomonadales</taxon>
        <taxon>Pseudomonadaceae</taxon>
        <taxon>Pseudomonas</taxon>
    </lineage>
</organism>
<reference evidence="2" key="1">
    <citation type="submission" date="2016-10" db="EMBL/GenBank/DDBJ databases">
        <title>Pseudomonas frederiksbergensis ERGS4:02 complete genome.</title>
        <authorList>
            <person name="Kumar R."/>
            <person name="Acharya V."/>
            <person name="Singh D."/>
        </authorList>
    </citation>
    <scope>NUCLEOTIDE SEQUENCE [LARGE SCALE GENOMIC DNA]</scope>
    <source>
        <strain evidence="2">ERGS4:02</strain>
    </source>
</reference>
<dbReference type="OrthoDB" id="556502at2"/>
<proteinExistence type="predicted"/>
<dbReference type="EMBL" id="CP017886">
    <property type="protein sequence ID" value="APC18776.1"/>
    <property type="molecule type" value="Genomic_DNA"/>
</dbReference>
<protein>
    <submittedName>
        <fullName evidence="1">Uncharacterized protein</fullName>
    </submittedName>
</protein>
<name>A0A1J0ESI3_9PSED</name>
<dbReference type="GeneID" id="46911517"/>
<dbReference type="Proteomes" id="UP000182567">
    <property type="component" value="Chromosome"/>
</dbReference>
<gene>
    <name evidence="1" type="ORF">BLL42_24850</name>
</gene>
<evidence type="ECO:0000313" key="2">
    <source>
        <dbReference type="Proteomes" id="UP000182567"/>
    </source>
</evidence>
<dbReference type="InterPro" id="IPR027417">
    <property type="entry name" value="P-loop_NTPase"/>
</dbReference>
<dbReference type="RefSeq" id="WP_071555248.1">
    <property type="nucleotide sequence ID" value="NZ_CP017886.1"/>
</dbReference>
<evidence type="ECO:0000313" key="1">
    <source>
        <dbReference type="EMBL" id="APC18776.1"/>
    </source>
</evidence>